<reference evidence="2" key="2">
    <citation type="journal article" date="2023" name="IMA Fungus">
        <title>Comparative genomic study of the Penicillium genus elucidates a diverse pangenome and 15 lateral gene transfer events.</title>
        <authorList>
            <person name="Petersen C."/>
            <person name="Sorensen T."/>
            <person name="Nielsen M.R."/>
            <person name="Sondergaard T.E."/>
            <person name="Sorensen J.L."/>
            <person name="Fitzpatrick D.A."/>
            <person name="Frisvad J.C."/>
            <person name="Nielsen K.L."/>
        </authorList>
    </citation>
    <scope>NUCLEOTIDE SEQUENCE</scope>
    <source>
        <strain evidence="2">IBT 34128</strain>
    </source>
</reference>
<dbReference type="Gene3D" id="3.40.390.10">
    <property type="entry name" value="Collagenase (Catalytic Domain)"/>
    <property type="match status" value="1"/>
</dbReference>
<keyword evidence="1" id="KW-0732">Signal</keyword>
<evidence type="ECO:0000313" key="3">
    <source>
        <dbReference type="Proteomes" id="UP001141434"/>
    </source>
</evidence>
<gene>
    <name evidence="2" type="ORF">NUU61_000134</name>
</gene>
<proteinExistence type="predicted"/>
<dbReference type="OrthoDB" id="5198706at2759"/>
<dbReference type="EMBL" id="JAPMSZ010000001">
    <property type="protein sequence ID" value="KAJ5114375.1"/>
    <property type="molecule type" value="Genomic_DNA"/>
</dbReference>
<feature type="signal peptide" evidence="1">
    <location>
        <begin position="1"/>
        <end position="23"/>
    </location>
</feature>
<sequence>MRLGSVLNIFGAVALAGLQLVAAAPAHHHTKALQPRTAPGSARTLVDYCNQDDLNGLDDGISELKEMLEATMSRLEDLWKYLNQDHVPLLWRQDFKLQSTFRTFESLYGRLSFNLDKSGHQETLDRVEWVARFAETFRASLDTINARDDFEIYCGDWWLQEKPKFFQWIKRSGDLWFFDHRPSTKYDTEVNMAGGGGLCRKDDVFYAAWVQPQTPTDMSHDRDVLTICQNEVALYTKRFLAGDTMRNMRKKDFVPEEQANTVLDSVTSTCYAMSLAHEGAHVKVIFQDRQMIDVPVEVNGQTASAYGWERATALARESSEKAKKNADTFALLVAAMYLDRYDWSTGVARRHFSGVPIEHVQSIWKIGS</sequence>
<accession>A0A9W9KQC5</accession>
<reference evidence="2" key="1">
    <citation type="submission" date="2022-11" db="EMBL/GenBank/DDBJ databases">
        <authorList>
            <person name="Petersen C."/>
        </authorList>
    </citation>
    <scope>NUCLEOTIDE SEQUENCE</scope>
    <source>
        <strain evidence="2">IBT 34128</strain>
    </source>
</reference>
<dbReference type="GO" id="GO:0008237">
    <property type="term" value="F:metallopeptidase activity"/>
    <property type="evidence" value="ECO:0007669"/>
    <property type="project" value="InterPro"/>
</dbReference>
<feature type="chain" id="PRO_5040935684" evidence="1">
    <location>
        <begin position="24"/>
        <end position="368"/>
    </location>
</feature>
<dbReference type="Proteomes" id="UP001141434">
    <property type="component" value="Unassembled WGS sequence"/>
</dbReference>
<dbReference type="SUPFAM" id="SSF55486">
    <property type="entry name" value="Metalloproteases ('zincins'), catalytic domain"/>
    <property type="match status" value="1"/>
</dbReference>
<dbReference type="AlphaFoldDB" id="A0A9W9KQC5"/>
<keyword evidence="3" id="KW-1185">Reference proteome</keyword>
<organism evidence="2 3">
    <name type="scientific">Penicillium alfredii</name>
    <dbReference type="NCBI Taxonomy" id="1506179"/>
    <lineage>
        <taxon>Eukaryota</taxon>
        <taxon>Fungi</taxon>
        <taxon>Dikarya</taxon>
        <taxon>Ascomycota</taxon>
        <taxon>Pezizomycotina</taxon>
        <taxon>Eurotiomycetes</taxon>
        <taxon>Eurotiomycetidae</taxon>
        <taxon>Eurotiales</taxon>
        <taxon>Aspergillaceae</taxon>
        <taxon>Penicillium</taxon>
    </lineage>
</organism>
<dbReference type="RefSeq" id="XP_056515568.1">
    <property type="nucleotide sequence ID" value="XM_056650718.1"/>
</dbReference>
<evidence type="ECO:0000313" key="2">
    <source>
        <dbReference type="EMBL" id="KAJ5114375.1"/>
    </source>
</evidence>
<name>A0A9W9KQC5_9EURO</name>
<comment type="caution">
    <text evidence="2">The sequence shown here is derived from an EMBL/GenBank/DDBJ whole genome shotgun (WGS) entry which is preliminary data.</text>
</comment>
<dbReference type="GeneID" id="81389886"/>
<evidence type="ECO:0000256" key="1">
    <source>
        <dbReference type="SAM" id="SignalP"/>
    </source>
</evidence>
<protein>
    <submittedName>
        <fullName evidence="2">Uncharacterized protein</fullName>
    </submittedName>
</protein>
<dbReference type="InterPro" id="IPR024079">
    <property type="entry name" value="MetalloPept_cat_dom_sf"/>
</dbReference>